<evidence type="ECO:0000256" key="11">
    <source>
        <dbReference type="ARBA" id="ARBA00022679"/>
    </source>
</evidence>
<dbReference type="EMBL" id="JYGE01000007">
    <property type="protein sequence ID" value="PSJ30835.1"/>
    <property type="molecule type" value="Genomic_DNA"/>
</dbReference>
<keyword evidence="13" id="KW-0418">Kinase</keyword>
<name>A0A2P7PYP0_9FIRM</name>
<accession>A0A2P7PYP0</accession>
<evidence type="ECO:0000256" key="2">
    <source>
        <dbReference type="ARBA" id="ARBA00000711"/>
    </source>
</evidence>
<evidence type="ECO:0000256" key="3">
    <source>
        <dbReference type="ARBA" id="ARBA00001522"/>
    </source>
</evidence>
<dbReference type="CDD" id="cd00544">
    <property type="entry name" value="CobU"/>
    <property type="match status" value="1"/>
</dbReference>
<evidence type="ECO:0000256" key="14">
    <source>
        <dbReference type="ARBA" id="ARBA00022840"/>
    </source>
</evidence>
<proteinExistence type="inferred from homology"/>
<dbReference type="EC" id="2.7.1.156" evidence="8"/>
<evidence type="ECO:0000256" key="16">
    <source>
        <dbReference type="ARBA" id="ARBA00029570"/>
    </source>
</evidence>
<feature type="active site" description="GMP-histidine intermediate" evidence="18">
    <location>
        <position position="50"/>
    </location>
</feature>
<dbReference type="AlphaFoldDB" id="A0A2P7PYP0"/>
<evidence type="ECO:0000256" key="5">
    <source>
        <dbReference type="ARBA" id="ARBA00004692"/>
    </source>
</evidence>
<feature type="binding site" evidence="19">
    <location>
        <begin position="9"/>
        <end position="16"/>
    </location>
    <ligand>
        <name>GTP</name>
        <dbReference type="ChEBI" id="CHEBI:37565"/>
    </ligand>
</feature>
<keyword evidence="21" id="KW-1185">Reference proteome</keyword>
<evidence type="ECO:0000256" key="13">
    <source>
        <dbReference type="ARBA" id="ARBA00022777"/>
    </source>
</evidence>
<evidence type="ECO:0000256" key="10">
    <source>
        <dbReference type="ARBA" id="ARBA00022573"/>
    </source>
</evidence>
<keyword evidence="15 19" id="KW-0342">GTP-binding</keyword>
<comment type="pathway">
    <text evidence="5">Cofactor biosynthesis; adenosylcobalamin biosynthesis; adenosylcobalamin from cob(II)yrinate a,c-diamide: step 6/7.</text>
</comment>
<dbReference type="OrthoDB" id="9799422at2"/>
<dbReference type="Proteomes" id="UP000241434">
    <property type="component" value="Unassembled WGS sequence"/>
</dbReference>
<organism evidence="20 21">
    <name type="scientific">Peptostreptococcus russellii</name>
    <dbReference type="NCBI Taxonomy" id="215200"/>
    <lineage>
        <taxon>Bacteria</taxon>
        <taxon>Bacillati</taxon>
        <taxon>Bacillota</taxon>
        <taxon>Clostridia</taxon>
        <taxon>Peptostreptococcales</taxon>
        <taxon>Peptostreptococcaceae</taxon>
        <taxon>Peptostreptococcus</taxon>
    </lineage>
</organism>
<keyword evidence="12 19" id="KW-0547">Nucleotide-binding</keyword>
<comment type="catalytic activity">
    <reaction evidence="3">
        <text>adenosylcob(III)inamide + GTP = adenosylcob(III)inamide phosphate + GDP + H(+)</text>
        <dbReference type="Rhea" id="RHEA:15765"/>
        <dbReference type="ChEBI" id="CHEBI:2480"/>
        <dbReference type="ChEBI" id="CHEBI:15378"/>
        <dbReference type="ChEBI" id="CHEBI:37565"/>
        <dbReference type="ChEBI" id="CHEBI:58189"/>
        <dbReference type="ChEBI" id="CHEBI:58502"/>
        <dbReference type="EC" id="2.7.1.156"/>
    </reaction>
</comment>
<dbReference type="GO" id="GO:0008820">
    <property type="term" value="F:cobinamide phosphate guanylyltransferase activity"/>
    <property type="evidence" value="ECO:0007669"/>
    <property type="project" value="UniProtKB-EC"/>
</dbReference>
<dbReference type="GO" id="GO:0005525">
    <property type="term" value="F:GTP binding"/>
    <property type="evidence" value="ECO:0007669"/>
    <property type="project" value="UniProtKB-KW"/>
</dbReference>
<dbReference type="UniPathway" id="UPA00148">
    <property type="reaction ID" value="UER00236"/>
</dbReference>
<evidence type="ECO:0000256" key="18">
    <source>
        <dbReference type="PIRSR" id="PIRSR006135-1"/>
    </source>
</evidence>
<dbReference type="PANTHER" id="PTHR34848:SF1">
    <property type="entry name" value="BIFUNCTIONAL ADENOSYLCOBALAMIN BIOSYNTHESIS PROTEIN COBU"/>
    <property type="match status" value="1"/>
</dbReference>
<comment type="caution">
    <text evidence="20">The sequence shown here is derived from an EMBL/GenBank/DDBJ whole genome shotgun (WGS) entry which is preliminary data.</text>
</comment>
<evidence type="ECO:0000313" key="20">
    <source>
        <dbReference type="EMBL" id="PSJ30835.1"/>
    </source>
</evidence>
<dbReference type="GO" id="GO:0009236">
    <property type="term" value="P:cobalamin biosynthetic process"/>
    <property type="evidence" value="ECO:0007669"/>
    <property type="project" value="UniProtKB-UniPathway"/>
</dbReference>
<protein>
    <recommendedName>
        <fullName evidence="16">Adenosylcobinamide kinase</fullName>
        <ecNumber evidence="8">2.7.1.156</ecNumber>
        <ecNumber evidence="9">2.7.7.62</ecNumber>
    </recommendedName>
    <alternativeName>
        <fullName evidence="17">Adenosylcobinamide-phosphate guanylyltransferase</fullName>
    </alternativeName>
</protein>
<evidence type="ECO:0000256" key="19">
    <source>
        <dbReference type="PIRSR" id="PIRSR006135-2"/>
    </source>
</evidence>
<dbReference type="InterPro" id="IPR027417">
    <property type="entry name" value="P-loop_NTPase"/>
</dbReference>
<dbReference type="Pfam" id="PF02283">
    <property type="entry name" value="CobU"/>
    <property type="match status" value="1"/>
</dbReference>
<evidence type="ECO:0000256" key="1">
    <source>
        <dbReference type="ARBA" id="ARBA00000312"/>
    </source>
</evidence>
<evidence type="ECO:0000256" key="6">
    <source>
        <dbReference type="ARBA" id="ARBA00005159"/>
    </source>
</evidence>
<keyword evidence="10" id="KW-0169">Cobalamin biosynthesis</keyword>
<comment type="pathway">
    <text evidence="6">Cofactor biosynthesis; adenosylcobalamin biosynthesis; adenosylcobalamin from cob(II)yrinate a,c-diamide: step 5/7.</text>
</comment>
<evidence type="ECO:0000256" key="12">
    <source>
        <dbReference type="ARBA" id="ARBA00022741"/>
    </source>
</evidence>
<feature type="binding site" evidence="19">
    <location>
        <position position="63"/>
    </location>
    <ligand>
        <name>GTP</name>
        <dbReference type="ChEBI" id="CHEBI:37565"/>
    </ligand>
</feature>
<dbReference type="PIRSF" id="PIRSF006135">
    <property type="entry name" value="CobU"/>
    <property type="match status" value="1"/>
</dbReference>
<dbReference type="PANTHER" id="PTHR34848">
    <property type="match status" value="1"/>
</dbReference>
<dbReference type="SUPFAM" id="SSF52540">
    <property type="entry name" value="P-loop containing nucleoside triphosphate hydrolases"/>
    <property type="match status" value="1"/>
</dbReference>
<evidence type="ECO:0000256" key="8">
    <source>
        <dbReference type="ARBA" id="ARBA00012016"/>
    </source>
</evidence>
<dbReference type="GO" id="GO:0043752">
    <property type="term" value="F:adenosylcobinamide kinase activity"/>
    <property type="evidence" value="ECO:0007669"/>
    <property type="project" value="UniProtKB-EC"/>
</dbReference>
<comment type="function">
    <text evidence="4">Catalyzes ATP-dependent phosphorylation of adenosylcobinamide and addition of GMP to adenosylcobinamide phosphate.</text>
</comment>
<evidence type="ECO:0000256" key="4">
    <source>
        <dbReference type="ARBA" id="ARBA00003889"/>
    </source>
</evidence>
<feature type="binding site" evidence="19">
    <location>
        <begin position="34"/>
        <end position="36"/>
    </location>
    <ligand>
        <name>GTP</name>
        <dbReference type="ChEBI" id="CHEBI:37565"/>
    </ligand>
</feature>
<comment type="similarity">
    <text evidence="7">Belongs to the CobU/CobP family.</text>
</comment>
<evidence type="ECO:0000256" key="17">
    <source>
        <dbReference type="ARBA" id="ARBA00030571"/>
    </source>
</evidence>
<dbReference type="InterPro" id="IPR003203">
    <property type="entry name" value="CobU/CobP"/>
</dbReference>
<evidence type="ECO:0000256" key="7">
    <source>
        <dbReference type="ARBA" id="ARBA00007490"/>
    </source>
</evidence>
<comment type="catalytic activity">
    <reaction evidence="2">
        <text>adenosylcob(III)inamide phosphate + GTP + H(+) = adenosylcob(III)inamide-GDP + diphosphate</text>
        <dbReference type="Rhea" id="RHEA:22712"/>
        <dbReference type="ChEBI" id="CHEBI:15378"/>
        <dbReference type="ChEBI" id="CHEBI:33019"/>
        <dbReference type="ChEBI" id="CHEBI:37565"/>
        <dbReference type="ChEBI" id="CHEBI:58502"/>
        <dbReference type="ChEBI" id="CHEBI:60487"/>
        <dbReference type="EC" id="2.7.7.62"/>
    </reaction>
</comment>
<dbReference type="Gene3D" id="3.40.50.300">
    <property type="entry name" value="P-loop containing nucleotide triphosphate hydrolases"/>
    <property type="match status" value="1"/>
</dbReference>
<sequence length="185" mass="21128">MGKIIYISGGISSGKSLFAEKLCFEKNKKTVYIATAKAFDEEMKEKIKKHIERRKDKTWDTIEKYTEVYSIIDSSDFVYELALLDCVTMLISNIIFEDEEFDVKSEIDCKKTFKKVEEEIDQLLKSISKSSCDFIIVSDELGLGGISENKLTRYFTDLCGKVNQKIASQSEEAYFLVSGIAMKIK</sequence>
<keyword evidence="14" id="KW-0067">ATP-binding</keyword>
<dbReference type="EC" id="2.7.7.62" evidence="9"/>
<comment type="catalytic activity">
    <reaction evidence="1">
        <text>adenosylcob(III)inamide + ATP = adenosylcob(III)inamide phosphate + ADP + H(+)</text>
        <dbReference type="Rhea" id="RHEA:15769"/>
        <dbReference type="ChEBI" id="CHEBI:2480"/>
        <dbReference type="ChEBI" id="CHEBI:15378"/>
        <dbReference type="ChEBI" id="CHEBI:30616"/>
        <dbReference type="ChEBI" id="CHEBI:58502"/>
        <dbReference type="ChEBI" id="CHEBI:456216"/>
        <dbReference type="EC" id="2.7.1.156"/>
    </reaction>
</comment>
<keyword evidence="11" id="KW-0808">Transferase</keyword>
<evidence type="ECO:0000256" key="15">
    <source>
        <dbReference type="ARBA" id="ARBA00023134"/>
    </source>
</evidence>
<dbReference type="NCBIfam" id="NF004469">
    <property type="entry name" value="PRK05800.1"/>
    <property type="match status" value="1"/>
</dbReference>
<dbReference type="GO" id="GO:0005524">
    <property type="term" value="F:ATP binding"/>
    <property type="evidence" value="ECO:0007669"/>
    <property type="project" value="UniProtKB-KW"/>
</dbReference>
<dbReference type="RefSeq" id="WP_106777325.1">
    <property type="nucleotide sequence ID" value="NZ_JYGE01000007.1"/>
</dbReference>
<feature type="binding site" evidence="19">
    <location>
        <position position="85"/>
    </location>
    <ligand>
        <name>GTP</name>
        <dbReference type="ChEBI" id="CHEBI:37565"/>
    </ligand>
</feature>
<evidence type="ECO:0000256" key="9">
    <source>
        <dbReference type="ARBA" id="ARBA00012523"/>
    </source>
</evidence>
<evidence type="ECO:0000313" key="21">
    <source>
        <dbReference type="Proteomes" id="UP000241434"/>
    </source>
</evidence>
<reference evidence="20" key="1">
    <citation type="thesis" date="2015" institute="Rutgers" country="The State University of New Jersey, 14 College Farm Rd., New Brunswick, NJ, USA">
        <title>Ammonia toxicity in bacteria and its implications for treatment of and resource recovery from highly nitrogenous organic wastes.</title>
        <authorList>
            <person name="Luther A.K."/>
        </authorList>
    </citation>
    <scope>NUCLEOTIDE SEQUENCE</scope>
    <source>
        <strain evidence="20">RT-10B</strain>
    </source>
</reference>
<gene>
    <name evidence="20" type="ORF">UF10_08190</name>
</gene>